<keyword evidence="1" id="KW-0472">Membrane</keyword>
<dbReference type="Proteomes" id="UP000317648">
    <property type="component" value="Chromosome"/>
</dbReference>
<feature type="transmembrane region" description="Helical" evidence="1">
    <location>
        <begin position="36"/>
        <end position="61"/>
    </location>
</feature>
<keyword evidence="1" id="KW-0812">Transmembrane</keyword>
<keyword evidence="3" id="KW-1185">Reference proteome</keyword>
<proteinExistence type="predicted"/>
<dbReference type="EMBL" id="CP036433">
    <property type="protein sequence ID" value="QDU92599.1"/>
    <property type="molecule type" value="Genomic_DNA"/>
</dbReference>
<dbReference type="RefSeq" id="WP_145048692.1">
    <property type="nucleotide sequence ID" value="NZ_CP036433.1"/>
</dbReference>
<evidence type="ECO:0000313" key="3">
    <source>
        <dbReference type="Proteomes" id="UP000317648"/>
    </source>
</evidence>
<keyword evidence="1" id="KW-1133">Transmembrane helix</keyword>
<gene>
    <name evidence="2" type="ORF">Pla8534_03470</name>
</gene>
<dbReference type="AlphaFoldDB" id="A0A518DL85"/>
<accession>A0A518DL85</accession>
<evidence type="ECO:0000313" key="2">
    <source>
        <dbReference type="EMBL" id="QDU92599.1"/>
    </source>
</evidence>
<evidence type="ECO:0000256" key="1">
    <source>
        <dbReference type="SAM" id="Phobius"/>
    </source>
</evidence>
<dbReference type="KEGG" id="lcre:Pla8534_03470"/>
<sequence length="62" mass="6502">MSTLATSSLVPPTRPYFGKEAQAQLAAEDSEAWRSVITILLTIVTGGLLACVLTVLTVLAVL</sequence>
<organism evidence="2 3">
    <name type="scientific">Lignipirellula cremea</name>
    <dbReference type="NCBI Taxonomy" id="2528010"/>
    <lineage>
        <taxon>Bacteria</taxon>
        <taxon>Pseudomonadati</taxon>
        <taxon>Planctomycetota</taxon>
        <taxon>Planctomycetia</taxon>
        <taxon>Pirellulales</taxon>
        <taxon>Pirellulaceae</taxon>
        <taxon>Lignipirellula</taxon>
    </lineage>
</organism>
<reference evidence="2 3" key="1">
    <citation type="submission" date="2019-02" db="EMBL/GenBank/DDBJ databases">
        <title>Deep-cultivation of Planctomycetes and their phenomic and genomic characterization uncovers novel biology.</title>
        <authorList>
            <person name="Wiegand S."/>
            <person name="Jogler M."/>
            <person name="Boedeker C."/>
            <person name="Pinto D."/>
            <person name="Vollmers J."/>
            <person name="Rivas-Marin E."/>
            <person name="Kohn T."/>
            <person name="Peeters S.H."/>
            <person name="Heuer A."/>
            <person name="Rast P."/>
            <person name="Oberbeckmann S."/>
            <person name="Bunk B."/>
            <person name="Jeske O."/>
            <person name="Meyerdierks A."/>
            <person name="Storesund J.E."/>
            <person name="Kallscheuer N."/>
            <person name="Luecker S."/>
            <person name="Lage O.M."/>
            <person name="Pohl T."/>
            <person name="Merkel B.J."/>
            <person name="Hornburger P."/>
            <person name="Mueller R.-W."/>
            <person name="Bruemmer F."/>
            <person name="Labrenz M."/>
            <person name="Spormann A.M."/>
            <person name="Op den Camp H."/>
            <person name="Overmann J."/>
            <person name="Amann R."/>
            <person name="Jetten M.S.M."/>
            <person name="Mascher T."/>
            <person name="Medema M.H."/>
            <person name="Devos D.P."/>
            <person name="Kaster A.-K."/>
            <person name="Ovreas L."/>
            <person name="Rohde M."/>
            <person name="Galperin M.Y."/>
            <person name="Jogler C."/>
        </authorList>
    </citation>
    <scope>NUCLEOTIDE SEQUENCE [LARGE SCALE GENOMIC DNA]</scope>
    <source>
        <strain evidence="2 3">Pla85_3_4</strain>
    </source>
</reference>
<name>A0A518DL85_9BACT</name>
<protein>
    <submittedName>
        <fullName evidence="2">Uncharacterized protein</fullName>
    </submittedName>
</protein>